<evidence type="ECO:0000313" key="1">
    <source>
        <dbReference type="EMBL" id="OIQ76673.1"/>
    </source>
</evidence>
<comment type="caution">
    <text evidence="1">The sequence shown here is derived from an EMBL/GenBank/DDBJ whole genome shotgun (WGS) entry which is preliminary data.</text>
</comment>
<name>A0A1J5PYX0_9ZZZZ</name>
<sequence>MRYEFCEDLATMLTEHAAEIKAERGVTEGDVLVRIHRGLMADGSGVDANEAQWVVTRLAELLNWPMPTPAREP</sequence>
<dbReference type="AlphaFoldDB" id="A0A1J5PYX0"/>
<accession>A0A1J5PYX0</accession>
<organism evidence="1">
    <name type="scientific">mine drainage metagenome</name>
    <dbReference type="NCBI Taxonomy" id="410659"/>
    <lineage>
        <taxon>unclassified sequences</taxon>
        <taxon>metagenomes</taxon>
        <taxon>ecological metagenomes</taxon>
    </lineage>
</organism>
<proteinExistence type="predicted"/>
<protein>
    <submittedName>
        <fullName evidence="1">Uncharacterized protein</fullName>
    </submittedName>
</protein>
<dbReference type="EMBL" id="MLJW01001804">
    <property type="protein sequence ID" value="OIQ76673.1"/>
    <property type="molecule type" value="Genomic_DNA"/>
</dbReference>
<reference evidence="1" key="1">
    <citation type="submission" date="2016-10" db="EMBL/GenBank/DDBJ databases">
        <title>Sequence of Gallionella enrichment culture.</title>
        <authorList>
            <person name="Poehlein A."/>
            <person name="Muehling M."/>
            <person name="Daniel R."/>
        </authorList>
    </citation>
    <scope>NUCLEOTIDE SEQUENCE</scope>
</reference>
<gene>
    <name evidence="1" type="ORF">GALL_416480</name>
</gene>